<dbReference type="EMBL" id="PCVN01000073">
    <property type="protein sequence ID" value="PIQ74306.1"/>
    <property type="molecule type" value="Genomic_DNA"/>
</dbReference>
<gene>
    <name evidence="1" type="ORF">COV85_02825</name>
</gene>
<accession>A0A2H0KQ86</accession>
<protein>
    <submittedName>
        <fullName evidence="1">Uncharacterized protein</fullName>
    </submittedName>
</protein>
<organism evidence="1 2">
    <name type="scientific">Candidatus Portnoybacteria bacterium CG11_big_fil_rev_8_21_14_0_20_44_10</name>
    <dbReference type="NCBI Taxonomy" id="1974818"/>
    <lineage>
        <taxon>Bacteria</taxon>
        <taxon>Candidatus Portnoyibacteriota</taxon>
    </lineage>
</organism>
<evidence type="ECO:0000313" key="1">
    <source>
        <dbReference type="EMBL" id="PIQ74306.1"/>
    </source>
</evidence>
<dbReference type="Proteomes" id="UP000231550">
    <property type="component" value="Unassembled WGS sequence"/>
</dbReference>
<proteinExistence type="predicted"/>
<comment type="caution">
    <text evidence="1">The sequence shown here is derived from an EMBL/GenBank/DDBJ whole genome shotgun (WGS) entry which is preliminary data.</text>
</comment>
<sequence length="203" mass="23413">MRLLYHVPIIHAITDYGSLASSFEAAWTRDVGQDVFQKKQKQIEDFWRLAENKINRLINDFSGAIIYQDSFPVGSREKLSKFFELMIVDQPKSPNFQLIQKLLKKGAILEGTEDRNLIVEQVEIYKAIARAATPEEQRVVLIETEERSIEITKLRDQFIARRIYGTLPKNGRGLIFIGRAHDVVSELKKLNNLGKDKIRIICL</sequence>
<dbReference type="AlphaFoldDB" id="A0A2H0KQ86"/>
<reference evidence="1 2" key="1">
    <citation type="submission" date="2017-09" db="EMBL/GenBank/DDBJ databases">
        <title>Depth-based differentiation of microbial function through sediment-hosted aquifers and enrichment of novel symbionts in the deep terrestrial subsurface.</title>
        <authorList>
            <person name="Probst A.J."/>
            <person name="Ladd B."/>
            <person name="Jarett J.K."/>
            <person name="Geller-Mcgrath D.E."/>
            <person name="Sieber C.M."/>
            <person name="Emerson J.B."/>
            <person name="Anantharaman K."/>
            <person name="Thomas B.C."/>
            <person name="Malmstrom R."/>
            <person name="Stieglmeier M."/>
            <person name="Klingl A."/>
            <person name="Woyke T."/>
            <person name="Ryan C.M."/>
            <person name="Banfield J.F."/>
        </authorList>
    </citation>
    <scope>NUCLEOTIDE SEQUENCE [LARGE SCALE GENOMIC DNA]</scope>
    <source>
        <strain evidence="1">CG11_big_fil_rev_8_21_14_0_20_44_10</strain>
    </source>
</reference>
<name>A0A2H0KQ86_9BACT</name>
<evidence type="ECO:0000313" key="2">
    <source>
        <dbReference type="Proteomes" id="UP000231550"/>
    </source>
</evidence>